<dbReference type="InterPro" id="IPR039887">
    <property type="entry name" value="IQCF"/>
</dbReference>
<dbReference type="Proteomes" id="UP000694915">
    <property type="component" value="Chromosome 5"/>
</dbReference>
<keyword evidence="1" id="KW-1185">Reference proteome</keyword>
<dbReference type="Gene3D" id="1.20.5.190">
    <property type="match status" value="2"/>
</dbReference>
<dbReference type="CDD" id="cd23767">
    <property type="entry name" value="IQCD"/>
    <property type="match status" value="1"/>
</dbReference>
<dbReference type="PANTHER" id="PTHR21633">
    <property type="entry name" value="IQ MOTIF CONTAINING F"/>
    <property type="match status" value="1"/>
</dbReference>
<accession>A0ABM1AHC8</accession>
<dbReference type="SMART" id="SM00015">
    <property type="entry name" value="IQ"/>
    <property type="match status" value="3"/>
</dbReference>
<dbReference type="PROSITE" id="PS50096">
    <property type="entry name" value="IQ"/>
    <property type="match status" value="2"/>
</dbReference>
<protein>
    <submittedName>
        <fullName evidence="2">IQ domain-containing protein F3</fullName>
    </submittedName>
</protein>
<sequence>MFHVPTKGRRDVNGLCGHLWAVLGARGSGDDGMSIKRTQAASKIQALWRGFLVRQTLLTAALNAWVIQCWWRNILHRQLLKRRLALLRIYVIEEEAAVRLQAWVRMWQCRRYFGQMCNALCVVQSLESRITFRNDDIFQVRYGVVSKQPEFHIEILSL</sequence>
<dbReference type="RefSeq" id="XP_013201896.1">
    <property type="nucleotide sequence ID" value="XM_013346442.1"/>
</dbReference>
<organism evidence="1 2">
    <name type="scientific">Microtus ochrogaster</name>
    <name type="common">Prairie vole</name>
    <dbReference type="NCBI Taxonomy" id="79684"/>
    <lineage>
        <taxon>Eukaryota</taxon>
        <taxon>Metazoa</taxon>
        <taxon>Chordata</taxon>
        <taxon>Craniata</taxon>
        <taxon>Vertebrata</taxon>
        <taxon>Euteleostomi</taxon>
        <taxon>Mammalia</taxon>
        <taxon>Eutheria</taxon>
        <taxon>Euarchontoglires</taxon>
        <taxon>Glires</taxon>
        <taxon>Rodentia</taxon>
        <taxon>Myomorpha</taxon>
        <taxon>Muroidea</taxon>
        <taxon>Cricetidae</taxon>
        <taxon>Arvicolinae</taxon>
        <taxon>Microtus</taxon>
    </lineage>
</organism>
<proteinExistence type="predicted"/>
<dbReference type="PANTHER" id="PTHR21633:SF5">
    <property type="entry name" value="IQ DOMAIN-CONTAINING PROTEIN F3"/>
    <property type="match status" value="1"/>
</dbReference>
<dbReference type="GeneID" id="101990877"/>
<dbReference type="Pfam" id="PF00612">
    <property type="entry name" value="IQ"/>
    <property type="match status" value="2"/>
</dbReference>
<gene>
    <name evidence="2" type="primary">Iqcf3</name>
</gene>
<evidence type="ECO:0000313" key="2">
    <source>
        <dbReference type="RefSeq" id="XP_013201896.1"/>
    </source>
</evidence>
<dbReference type="InterPro" id="IPR000048">
    <property type="entry name" value="IQ_motif_EF-hand-BS"/>
</dbReference>
<reference evidence="2" key="1">
    <citation type="submission" date="2025-08" db="UniProtKB">
        <authorList>
            <consortium name="RefSeq"/>
        </authorList>
    </citation>
    <scope>IDENTIFICATION</scope>
</reference>
<evidence type="ECO:0000313" key="1">
    <source>
        <dbReference type="Proteomes" id="UP000694915"/>
    </source>
</evidence>
<name>A0ABM1AHC8_MICOH</name>